<proteinExistence type="predicted"/>
<protein>
    <submittedName>
        <fullName evidence="1">Ovule protein</fullName>
    </submittedName>
</protein>
<evidence type="ECO:0000313" key="1">
    <source>
        <dbReference type="WBParaSite" id="SCUD_0001978801-mRNA-1"/>
    </source>
</evidence>
<sequence length="69" mass="7689">MTSRVQTANRVFCSVCVMKVNLENTRISTKHIDIAWTCILLTTELVFLLRIESSSVCDLKSVGTDTQPA</sequence>
<dbReference type="AlphaFoldDB" id="A0A183KXI9"/>
<name>A0A183KXI9_9TREM</name>
<reference evidence="1" key="1">
    <citation type="submission" date="2016-06" db="UniProtKB">
        <authorList>
            <consortium name="WormBaseParasite"/>
        </authorList>
    </citation>
    <scope>IDENTIFICATION</scope>
</reference>
<accession>A0A183KXI9</accession>
<organism evidence="1">
    <name type="scientific">Schistosoma curassoni</name>
    <dbReference type="NCBI Taxonomy" id="6186"/>
    <lineage>
        <taxon>Eukaryota</taxon>
        <taxon>Metazoa</taxon>
        <taxon>Spiralia</taxon>
        <taxon>Lophotrochozoa</taxon>
        <taxon>Platyhelminthes</taxon>
        <taxon>Trematoda</taxon>
        <taxon>Digenea</taxon>
        <taxon>Strigeidida</taxon>
        <taxon>Schistosomatoidea</taxon>
        <taxon>Schistosomatidae</taxon>
        <taxon>Schistosoma</taxon>
    </lineage>
</organism>
<dbReference type="WBParaSite" id="SCUD_0001978801-mRNA-1">
    <property type="protein sequence ID" value="SCUD_0001978801-mRNA-1"/>
    <property type="gene ID" value="SCUD_0001978801"/>
</dbReference>